<dbReference type="AlphaFoldDB" id="A0A2N1MGZ6"/>
<evidence type="ECO:0000313" key="2">
    <source>
        <dbReference type="EMBL" id="PKK60905.1"/>
    </source>
</evidence>
<evidence type="ECO:0000259" key="1">
    <source>
        <dbReference type="PROSITE" id="PS50011"/>
    </source>
</evidence>
<dbReference type="SUPFAM" id="SSF56112">
    <property type="entry name" value="Protein kinase-like (PK-like)"/>
    <property type="match status" value="1"/>
</dbReference>
<dbReference type="InterPro" id="IPR001245">
    <property type="entry name" value="Ser-Thr/Tyr_kinase_cat_dom"/>
</dbReference>
<comment type="caution">
    <text evidence="2">The sequence shown here is derived from an EMBL/GenBank/DDBJ whole genome shotgun (WGS) entry which is preliminary data.</text>
</comment>
<dbReference type="InterPro" id="IPR011009">
    <property type="entry name" value="Kinase-like_dom_sf"/>
</dbReference>
<dbReference type="EMBL" id="LLXL01002413">
    <property type="protein sequence ID" value="PKK60905.1"/>
    <property type="molecule type" value="Genomic_DNA"/>
</dbReference>
<dbReference type="Pfam" id="PF07714">
    <property type="entry name" value="PK_Tyr_Ser-Thr"/>
    <property type="match status" value="1"/>
</dbReference>
<dbReference type="GO" id="GO:0004672">
    <property type="term" value="F:protein kinase activity"/>
    <property type="evidence" value="ECO:0007669"/>
    <property type="project" value="InterPro"/>
</dbReference>
<protein>
    <recommendedName>
        <fullName evidence="1">Protein kinase domain-containing protein</fullName>
    </recommendedName>
</protein>
<accession>A0A2N1MGZ6</accession>
<reference evidence="2 3" key="1">
    <citation type="submission" date="2016-04" db="EMBL/GenBank/DDBJ databases">
        <title>Genome analyses suggest a sexual origin of heterokaryosis in a supposedly ancient asexual fungus.</title>
        <authorList>
            <person name="Ropars J."/>
            <person name="Sedzielewska K."/>
            <person name="Noel J."/>
            <person name="Charron P."/>
            <person name="Farinelli L."/>
            <person name="Marton T."/>
            <person name="Kruger M."/>
            <person name="Pelin A."/>
            <person name="Brachmann A."/>
            <person name="Corradi N."/>
        </authorList>
    </citation>
    <scope>NUCLEOTIDE SEQUENCE [LARGE SCALE GENOMIC DNA]</scope>
    <source>
        <strain evidence="2 3">C2</strain>
    </source>
</reference>
<dbReference type="Proteomes" id="UP000233469">
    <property type="component" value="Unassembled WGS sequence"/>
</dbReference>
<feature type="non-terminal residue" evidence="2">
    <location>
        <position position="457"/>
    </location>
</feature>
<name>A0A2N1MGZ6_9GLOM</name>
<dbReference type="GO" id="GO:0005524">
    <property type="term" value="F:ATP binding"/>
    <property type="evidence" value="ECO:0007669"/>
    <property type="project" value="InterPro"/>
</dbReference>
<dbReference type="VEuPathDB" id="FungiDB:FUN_005419"/>
<dbReference type="PROSITE" id="PS50011">
    <property type="entry name" value="PROTEIN_KINASE_DOM"/>
    <property type="match status" value="1"/>
</dbReference>
<dbReference type="VEuPathDB" id="FungiDB:RhiirA1_542321"/>
<reference evidence="2 3" key="2">
    <citation type="submission" date="2017-10" db="EMBL/GenBank/DDBJ databases">
        <title>Extensive intraspecific genome diversity in a model arbuscular mycorrhizal fungus.</title>
        <authorList>
            <person name="Chen E.C.H."/>
            <person name="Morin E."/>
            <person name="Baudet D."/>
            <person name="Noel J."/>
            <person name="Ndikumana S."/>
            <person name="Charron P."/>
            <person name="St-Onge C."/>
            <person name="Giorgi J."/>
            <person name="Grigoriev I.V."/>
            <person name="Roux C."/>
            <person name="Martin F.M."/>
            <person name="Corradi N."/>
        </authorList>
    </citation>
    <scope>NUCLEOTIDE SEQUENCE [LARGE SCALE GENOMIC DNA]</scope>
    <source>
        <strain evidence="2 3">C2</strain>
    </source>
</reference>
<organism evidence="2 3">
    <name type="scientific">Rhizophagus irregularis</name>
    <dbReference type="NCBI Taxonomy" id="588596"/>
    <lineage>
        <taxon>Eukaryota</taxon>
        <taxon>Fungi</taxon>
        <taxon>Fungi incertae sedis</taxon>
        <taxon>Mucoromycota</taxon>
        <taxon>Glomeromycotina</taxon>
        <taxon>Glomeromycetes</taxon>
        <taxon>Glomerales</taxon>
        <taxon>Glomeraceae</taxon>
        <taxon>Rhizophagus</taxon>
    </lineage>
</organism>
<dbReference type="VEuPathDB" id="FungiDB:RhiirA1_416836"/>
<proteinExistence type="predicted"/>
<dbReference type="VEuPathDB" id="FungiDB:RhiirFUN_018927"/>
<evidence type="ECO:0000313" key="3">
    <source>
        <dbReference type="Proteomes" id="UP000233469"/>
    </source>
</evidence>
<dbReference type="InterPro" id="IPR000719">
    <property type="entry name" value="Prot_kinase_dom"/>
</dbReference>
<gene>
    <name evidence="2" type="ORF">RhiirC2_718781</name>
</gene>
<dbReference type="Gene3D" id="1.10.510.10">
    <property type="entry name" value="Transferase(Phosphotransferase) domain 1"/>
    <property type="match status" value="1"/>
</dbReference>
<sequence>MTGLTDLKDFDIDTENEKRINIDPTLEDGNYAVFGSIISKKSHSKSDEFFVTFELYDFSGFSAIINKVSETNINIKECYILWIIIGKPSSLSVFSPKNRDCQVDYFSITLQPSRLEYRIVTPFSLSQGNTVFFNSHLSNFESNNGIKLVNWSYNSIKIEIIKPIINVNESNKVYSALSIISNSHDYKIDILCISSNYKNFKIDNEKEDEVPIDLIGYNLTKENFVKENIEKTLKELCVDFDVCIIKIDATNFTTTIKDKIRPEEDKQNLKADQDDLNKYFGQIVGVDDKDKEEMISKINKISIMKSTMEKLLDKQMVNEYNQKKYQSKIDEIFQAHQIMFSDYKKTDKKPRKDGIVTKWVSVKNEDEEYAFKSISEENKISVQNQVIILRELHNWQNIIKFYGLTNYENKWYLVTEWAEHGNLREFYTNNKNSFDPKLKLRISLDIARGLNFLRTVE</sequence>
<feature type="domain" description="Protein kinase" evidence="1">
    <location>
        <begin position="318"/>
        <end position="457"/>
    </location>
</feature>